<protein>
    <submittedName>
        <fullName evidence="2">ABC transporter permease</fullName>
    </submittedName>
</protein>
<feature type="transmembrane region" description="Helical" evidence="1">
    <location>
        <begin position="377"/>
        <end position="393"/>
    </location>
</feature>
<feature type="transmembrane region" description="Helical" evidence="1">
    <location>
        <begin position="829"/>
        <end position="850"/>
    </location>
</feature>
<keyword evidence="1" id="KW-0472">Membrane</keyword>
<feature type="transmembrane region" description="Helical" evidence="1">
    <location>
        <begin position="431"/>
        <end position="449"/>
    </location>
</feature>
<dbReference type="AlphaFoldDB" id="A0A437SSY6"/>
<gene>
    <name evidence="2" type="ORF">EJK17_09565</name>
</gene>
<keyword evidence="1" id="KW-0812">Transmembrane</keyword>
<dbReference type="Pfam" id="PF09586">
    <property type="entry name" value="YfhO"/>
    <property type="match status" value="1"/>
</dbReference>
<dbReference type="PANTHER" id="PTHR38454:SF1">
    <property type="entry name" value="INTEGRAL MEMBRANE PROTEIN"/>
    <property type="match status" value="1"/>
</dbReference>
<keyword evidence="3" id="KW-1185">Reference proteome</keyword>
<feature type="transmembrane region" description="Helical" evidence="1">
    <location>
        <begin position="316"/>
        <end position="339"/>
    </location>
</feature>
<reference evidence="2 3" key="1">
    <citation type="submission" date="2018-12" db="EMBL/GenBank/DDBJ databases">
        <authorList>
            <person name="Meng J."/>
        </authorList>
    </citation>
    <scope>NUCLEOTIDE SEQUENCE [LARGE SCALE GENOMIC DNA]</scope>
    <source>
        <strain evidence="2 3">HT111-2</strain>
    </source>
</reference>
<feature type="transmembrane region" description="Helical" evidence="1">
    <location>
        <begin position="180"/>
        <end position="208"/>
    </location>
</feature>
<feature type="transmembrane region" description="Helical" evidence="1">
    <location>
        <begin position="104"/>
        <end position="125"/>
    </location>
</feature>
<feature type="transmembrane region" description="Helical" evidence="1">
    <location>
        <begin position="345"/>
        <end position="365"/>
    </location>
</feature>
<evidence type="ECO:0000256" key="1">
    <source>
        <dbReference type="SAM" id="Phobius"/>
    </source>
</evidence>
<feature type="transmembrane region" description="Helical" evidence="1">
    <location>
        <begin position="285"/>
        <end position="304"/>
    </location>
</feature>
<dbReference type="Proteomes" id="UP000288291">
    <property type="component" value="Unassembled WGS sequence"/>
</dbReference>
<feature type="transmembrane region" description="Helical" evidence="1">
    <location>
        <begin position="405"/>
        <end position="424"/>
    </location>
</feature>
<dbReference type="RefSeq" id="WP_103660911.1">
    <property type="nucleotide sequence ID" value="NZ_ML136900.1"/>
</dbReference>
<accession>A0A437SSY6</accession>
<feature type="transmembrane region" description="Helical" evidence="1">
    <location>
        <begin position="74"/>
        <end position="97"/>
    </location>
</feature>
<proteinExistence type="predicted"/>
<keyword evidence="1" id="KW-1133">Transmembrane helix</keyword>
<sequence>MLSKLKTNLTKPSVYFGLISTILPFLLFFLYFASHHFNILTVDLGQQYVDFFAFLRSKLFSDPLSLIYTFQNGLGGSMVATTAYYLLSPFNLIVFLFPQSALPIAILTIISLKIAAIGLTSYYYWQKSVKPAYASAGGLAFALSGYVIANHFNLMWLDSLILLPLLIASIDHALKEEKDHLILITFALWVTNFYTGVMALFFGLLYFLVNFFIQKKQWQVFGHYLRRSILGSLLAAFVLVPVFFELLAGKTTAETDWSWSWQFNPVKELAKLTDGAYSFNEMQDGMPNIFMTLPFLTLVPVFFLDRKISIKERFSNGILLFFLLLSLVWTPLVLVWHLGQFPVWYPGRFSFVVVFYCLNLGMLVLKSQSDFSWPRKIIIGLLVLMTICYWTFKQNDFGFLNETCLLTSAAFAVLGLLFIFFLFPHFQFGRYYLWVIVALEVTVNLIFSLDNLSYQKNRDYQNFAANTTQATSFIQQQDPSLYRMEKSFFRSDDDAFTGNYYGLENFNSVTNQKVLNLLALLGYENNSNSVTNNGGTPITDAILGFKYYLEPNYTNDSLPKSQRLPFENLNHRLDLDLYPQIKEEPQLLIAKNANALPLAFLSPTKDLKAQFFGDNPAVNQEQLLQEVTGKKELVFQPLPWPQAKLTGVSTWSHNPHQYTAKKGAKKSQVSFVLKTSHPGSYYLEMPHGLQSEQVTLLVNGQDINLDVRDSQAHLINLGHFHHQTNLELTFILKNSTLNLSTANLWLLKTKQLTQILHAFKGQQPSVKQTSPLTLTTNSFTTKQKMRFNSTIPASPNWLIFDNGHLVKKRIFVKAFLSCSLPAGKHQIKLIYVPWALLLGLIISLLTLTYVKIQIH</sequence>
<dbReference type="InterPro" id="IPR018580">
    <property type="entry name" value="Uncharacterised_YfhO"/>
</dbReference>
<organism evidence="2 3">
    <name type="scientific">Lactobacillus xujianguonis</name>
    <dbReference type="NCBI Taxonomy" id="2495899"/>
    <lineage>
        <taxon>Bacteria</taxon>
        <taxon>Bacillati</taxon>
        <taxon>Bacillota</taxon>
        <taxon>Bacilli</taxon>
        <taxon>Lactobacillales</taxon>
        <taxon>Lactobacillaceae</taxon>
        <taxon>Lactobacillus</taxon>
    </lineage>
</organism>
<feature type="transmembrane region" description="Helical" evidence="1">
    <location>
        <begin position="229"/>
        <end position="248"/>
    </location>
</feature>
<evidence type="ECO:0000313" key="2">
    <source>
        <dbReference type="EMBL" id="RVU70066.1"/>
    </source>
</evidence>
<dbReference type="PANTHER" id="PTHR38454">
    <property type="entry name" value="INTEGRAL MEMBRANE PROTEIN-RELATED"/>
    <property type="match status" value="1"/>
</dbReference>
<feature type="transmembrane region" description="Helical" evidence="1">
    <location>
        <begin position="12"/>
        <end position="33"/>
    </location>
</feature>
<feature type="transmembrane region" description="Helical" evidence="1">
    <location>
        <begin position="131"/>
        <end position="149"/>
    </location>
</feature>
<name>A0A437SSY6_9LACO</name>
<evidence type="ECO:0000313" key="3">
    <source>
        <dbReference type="Proteomes" id="UP000288291"/>
    </source>
</evidence>
<comment type="caution">
    <text evidence="2">The sequence shown here is derived from an EMBL/GenBank/DDBJ whole genome shotgun (WGS) entry which is preliminary data.</text>
</comment>
<dbReference type="EMBL" id="RXIA01000032">
    <property type="protein sequence ID" value="RVU70066.1"/>
    <property type="molecule type" value="Genomic_DNA"/>
</dbReference>